<organism evidence="1 3">
    <name type="scientific">Halocatena marina</name>
    <dbReference type="NCBI Taxonomy" id="2934937"/>
    <lineage>
        <taxon>Archaea</taxon>
        <taxon>Methanobacteriati</taxon>
        <taxon>Methanobacteriota</taxon>
        <taxon>Stenosarchaea group</taxon>
        <taxon>Halobacteria</taxon>
        <taxon>Halobacteriales</taxon>
        <taxon>Natronomonadaceae</taxon>
        <taxon>Halocatena</taxon>
    </lineage>
</organism>
<dbReference type="Proteomes" id="UP001596417">
    <property type="component" value="Unassembled WGS sequence"/>
</dbReference>
<reference evidence="1" key="3">
    <citation type="submission" date="2024-09" db="EMBL/GenBank/DDBJ databases">
        <authorList>
            <person name="Sun Q."/>
        </authorList>
    </citation>
    <scope>NUCLEOTIDE SEQUENCE</scope>
    <source>
        <strain evidence="1">NBRC 107106</strain>
    </source>
</reference>
<gene>
    <name evidence="1" type="ORF">ACFQL7_20250</name>
    <name evidence="2" type="ORF">ACFQL7_20590</name>
</gene>
<dbReference type="RefSeq" id="WP_390206410.1">
    <property type="nucleotide sequence ID" value="NZ_JBHTAX010000001.1"/>
</dbReference>
<reference evidence="3" key="2">
    <citation type="journal article" date="2019" name="Int. J. Syst. Evol. Microbiol.">
        <title>The Global Catalogue of Microorganisms (GCM) 10K type strain sequencing project: providing services to taxonomists for standard genome sequencing and annotation.</title>
        <authorList>
            <consortium name="The Broad Institute Genomics Platform"/>
            <consortium name="The Broad Institute Genome Sequencing Center for Infectious Disease"/>
            <person name="Wu L."/>
            <person name="Ma J."/>
        </authorList>
    </citation>
    <scope>NUCLEOTIDE SEQUENCE [LARGE SCALE GENOMIC DNA]</scope>
    <source>
        <strain evidence="3">RDMS1</strain>
    </source>
</reference>
<dbReference type="AlphaFoldDB" id="A0ABD5YRI0"/>
<evidence type="ECO:0008006" key="4">
    <source>
        <dbReference type="Google" id="ProtNLM"/>
    </source>
</evidence>
<dbReference type="EMBL" id="JBHTAX010000002">
    <property type="protein sequence ID" value="MFC7191951.1"/>
    <property type="molecule type" value="Genomic_DNA"/>
</dbReference>
<evidence type="ECO:0000313" key="2">
    <source>
        <dbReference type="EMBL" id="MFC7191951.1"/>
    </source>
</evidence>
<accession>A0ABD5YRI0</accession>
<comment type="caution">
    <text evidence="1">The sequence shown here is derived from an EMBL/GenBank/DDBJ whole genome shotgun (WGS) entry which is preliminary data.</text>
</comment>
<evidence type="ECO:0000313" key="1">
    <source>
        <dbReference type="EMBL" id="MFC7191886.1"/>
    </source>
</evidence>
<protein>
    <recommendedName>
        <fullName evidence="4">HNH endonuclease</fullName>
    </recommendedName>
</protein>
<dbReference type="EMBL" id="JBHTAX010000001">
    <property type="protein sequence ID" value="MFC7191886.1"/>
    <property type="molecule type" value="Genomic_DNA"/>
</dbReference>
<proteinExistence type="predicted"/>
<sequence>MTMQPSKDHFPDHPFAPHTGLKQLCDRCNAIAYKRRDLGWWIVAPVYGRLDFLPSSNRTERSDEWMRRLGVILGYPTADIEYFLNAQGVWTEPYDLVADGHFTPDEIADAGFIVYRHDDSIDGYKQAIQNGKQARHRLEELADDWNIPELNTFVSEYRNYLREEATPEKATS</sequence>
<reference evidence="1" key="1">
    <citation type="journal article" date="2014" name="Int. J. Syst. Evol. Microbiol.">
        <title>Complete genome sequence of Corynebacterium casei LMG S-19264T (=DSM 44701T), isolated from a smear-ripened cheese.</title>
        <authorList>
            <consortium name="US DOE Joint Genome Institute (JGI-PGF)"/>
            <person name="Walter F."/>
            <person name="Albersmeier A."/>
            <person name="Kalinowski J."/>
            <person name="Ruckert C."/>
        </authorList>
    </citation>
    <scope>NUCLEOTIDE SEQUENCE [LARGE SCALE GENOMIC DNA]</scope>
    <source>
        <strain evidence="1">NBRC 107106</strain>
    </source>
</reference>
<keyword evidence="3" id="KW-1185">Reference proteome</keyword>
<name>A0ABD5YRI0_9EURY</name>
<evidence type="ECO:0000313" key="3">
    <source>
        <dbReference type="Proteomes" id="UP001596417"/>
    </source>
</evidence>